<dbReference type="EMBL" id="KN818438">
    <property type="protein sequence ID" value="KIL56207.1"/>
    <property type="molecule type" value="Genomic_DNA"/>
</dbReference>
<gene>
    <name evidence="3" type="ORF">M378DRAFT_47245</name>
</gene>
<dbReference type="HOGENOM" id="CLU_000288_6_10_1"/>
<dbReference type="OrthoDB" id="2683869at2759"/>
<dbReference type="InterPro" id="IPR027417">
    <property type="entry name" value="P-loop_NTPase"/>
</dbReference>
<dbReference type="Proteomes" id="UP000054549">
    <property type="component" value="Unassembled WGS sequence"/>
</dbReference>
<sequence>PPECHPNTRTTVRNEIGEWMDESGSEKSPLLWLNGPAGVGKSAIAKTISGFHDQVVATFLFSTSSDRSATTLFPTLTWQLAQRIPDTREHIIASLQNSGSLQTSQIEEQFDLLILQPLKRTTTLGYRPVMVIDGVDECIDENMLARFLQVLVRAGEGGGMPVRFMICSRPEPRIQHTPSSSDTSSELTDALDRICPHPVISTIQIGFSEECKQDIAKYLTDIFDAIPRPGDGTSPWFQRSDILDLVEASCGQFLYASTIARL</sequence>
<evidence type="ECO:0000259" key="2">
    <source>
        <dbReference type="Pfam" id="PF24883"/>
    </source>
</evidence>
<organism evidence="3 4">
    <name type="scientific">Amanita muscaria (strain Koide BX008)</name>
    <dbReference type="NCBI Taxonomy" id="946122"/>
    <lineage>
        <taxon>Eukaryota</taxon>
        <taxon>Fungi</taxon>
        <taxon>Dikarya</taxon>
        <taxon>Basidiomycota</taxon>
        <taxon>Agaricomycotina</taxon>
        <taxon>Agaricomycetes</taxon>
        <taxon>Agaricomycetidae</taxon>
        <taxon>Agaricales</taxon>
        <taxon>Pluteineae</taxon>
        <taxon>Amanitaceae</taxon>
        <taxon>Amanita</taxon>
    </lineage>
</organism>
<dbReference type="PANTHER" id="PTHR10039:SF14">
    <property type="entry name" value="NACHT DOMAIN-CONTAINING PROTEIN"/>
    <property type="match status" value="1"/>
</dbReference>
<dbReference type="PANTHER" id="PTHR10039">
    <property type="entry name" value="AMELOGENIN"/>
    <property type="match status" value="1"/>
</dbReference>
<dbReference type="Gene3D" id="3.40.50.300">
    <property type="entry name" value="P-loop containing nucleotide triphosphate hydrolases"/>
    <property type="match status" value="1"/>
</dbReference>
<name>A0A0C2W4Z8_AMAMK</name>
<dbReference type="InParanoid" id="A0A0C2W4Z8"/>
<feature type="non-terminal residue" evidence="3">
    <location>
        <position position="262"/>
    </location>
</feature>
<evidence type="ECO:0000256" key="1">
    <source>
        <dbReference type="ARBA" id="ARBA00022737"/>
    </source>
</evidence>
<reference evidence="3 4" key="1">
    <citation type="submission" date="2014-04" db="EMBL/GenBank/DDBJ databases">
        <title>Evolutionary Origins and Diversification of the Mycorrhizal Mutualists.</title>
        <authorList>
            <consortium name="DOE Joint Genome Institute"/>
            <consortium name="Mycorrhizal Genomics Consortium"/>
            <person name="Kohler A."/>
            <person name="Kuo A."/>
            <person name="Nagy L.G."/>
            <person name="Floudas D."/>
            <person name="Copeland A."/>
            <person name="Barry K.W."/>
            <person name="Cichocki N."/>
            <person name="Veneault-Fourrey C."/>
            <person name="LaButti K."/>
            <person name="Lindquist E.A."/>
            <person name="Lipzen A."/>
            <person name="Lundell T."/>
            <person name="Morin E."/>
            <person name="Murat C."/>
            <person name="Riley R."/>
            <person name="Ohm R."/>
            <person name="Sun H."/>
            <person name="Tunlid A."/>
            <person name="Henrissat B."/>
            <person name="Grigoriev I.V."/>
            <person name="Hibbett D.S."/>
            <person name="Martin F."/>
        </authorList>
    </citation>
    <scope>NUCLEOTIDE SEQUENCE [LARGE SCALE GENOMIC DNA]</scope>
    <source>
        <strain evidence="3 4">Koide BX008</strain>
    </source>
</reference>
<dbReference type="STRING" id="946122.A0A0C2W4Z8"/>
<feature type="domain" description="Nephrocystin 3-like N-terminal" evidence="2">
    <location>
        <begin position="14"/>
        <end position="169"/>
    </location>
</feature>
<dbReference type="AlphaFoldDB" id="A0A0C2W4Z8"/>
<dbReference type="Pfam" id="PF24883">
    <property type="entry name" value="NPHP3_N"/>
    <property type="match status" value="1"/>
</dbReference>
<evidence type="ECO:0000313" key="4">
    <source>
        <dbReference type="Proteomes" id="UP000054549"/>
    </source>
</evidence>
<keyword evidence="4" id="KW-1185">Reference proteome</keyword>
<evidence type="ECO:0000313" key="3">
    <source>
        <dbReference type="EMBL" id="KIL56207.1"/>
    </source>
</evidence>
<protein>
    <recommendedName>
        <fullName evidence="2">Nephrocystin 3-like N-terminal domain-containing protein</fullName>
    </recommendedName>
</protein>
<accession>A0A0C2W4Z8</accession>
<proteinExistence type="predicted"/>
<dbReference type="SUPFAM" id="SSF52540">
    <property type="entry name" value="P-loop containing nucleoside triphosphate hydrolases"/>
    <property type="match status" value="1"/>
</dbReference>
<feature type="non-terminal residue" evidence="3">
    <location>
        <position position="1"/>
    </location>
</feature>
<keyword evidence="1" id="KW-0677">Repeat</keyword>
<dbReference type="InterPro" id="IPR056884">
    <property type="entry name" value="NPHP3-like_N"/>
</dbReference>